<organism evidence="2 3">
    <name type="scientific">Actinomycetospora rhizophila</name>
    <dbReference type="NCBI Taxonomy" id="1416876"/>
    <lineage>
        <taxon>Bacteria</taxon>
        <taxon>Bacillati</taxon>
        <taxon>Actinomycetota</taxon>
        <taxon>Actinomycetes</taxon>
        <taxon>Pseudonocardiales</taxon>
        <taxon>Pseudonocardiaceae</taxon>
        <taxon>Actinomycetospora</taxon>
    </lineage>
</organism>
<sequence>MTARTTEVEAFLDEMLPRQVAAERALCGGDAGPRGTTWSSRDPVTLFGGAVVLRRGRDEVSAVFRWLAGRFTELRAYDFELVAAGASGDLAYTVGFEHKTVVADGAESTYTLRVTHVYRREDGQWRIVHRHGDAPPVDRAPR</sequence>
<dbReference type="Pfam" id="PF13474">
    <property type="entry name" value="SnoaL_3"/>
    <property type="match status" value="1"/>
</dbReference>
<evidence type="ECO:0000313" key="3">
    <source>
        <dbReference type="Proteomes" id="UP001596175"/>
    </source>
</evidence>
<dbReference type="Gene3D" id="3.10.450.50">
    <property type="match status" value="1"/>
</dbReference>
<dbReference type="Proteomes" id="UP001596175">
    <property type="component" value="Unassembled WGS sequence"/>
</dbReference>
<comment type="caution">
    <text evidence="2">The sequence shown here is derived from an EMBL/GenBank/DDBJ whole genome shotgun (WGS) entry which is preliminary data.</text>
</comment>
<evidence type="ECO:0000313" key="2">
    <source>
        <dbReference type="EMBL" id="MFC5139276.1"/>
    </source>
</evidence>
<accession>A0ABV9ZF92</accession>
<dbReference type="InterPro" id="IPR032710">
    <property type="entry name" value="NTF2-like_dom_sf"/>
</dbReference>
<protein>
    <submittedName>
        <fullName evidence="2">Nuclear transport factor 2 family protein</fullName>
    </submittedName>
</protein>
<feature type="domain" description="SnoaL-like" evidence="1">
    <location>
        <begin position="38"/>
        <end position="132"/>
    </location>
</feature>
<gene>
    <name evidence="2" type="ORF">ACFPK1_13630</name>
</gene>
<dbReference type="RefSeq" id="WP_378021474.1">
    <property type="nucleotide sequence ID" value="NZ_JBHSKG010000006.1"/>
</dbReference>
<evidence type="ECO:0000259" key="1">
    <source>
        <dbReference type="Pfam" id="PF13474"/>
    </source>
</evidence>
<dbReference type="SUPFAM" id="SSF54427">
    <property type="entry name" value="NTF2-like"/>
    <property type="match status" value="1"/>
</dbReference>
<dbReference type="InterPro" id="IPR037401">
    <property type="entry name" value="SnoaL-like"/>
</dbReference>
<reference evidence="3" key="1">
    <citation type="journal article" date="2019" name="Int. J. Syst. Evol. Microbiol.">
        <title>The Global Catalogue of Microorganisms (GCM) 10K type strain sequencing project: providing services to taxonomists for standard genome sequencing and annotation.</title>
        <authorList>
            <consortium name="The Broad Institute Genomics Platform"/>
            <consortium name="The Broad Institute Genome Sequencing Center for Infectious Disease"/>
            <person name="Wu L."/>
            <person name="Ma J."/>
        </authorList>
    </citation>
    <scope>NUCLEOTIDE SEQUENCE [LARGE SCALE GENOMIC DNA]</scope>
    <source>
        <strain evidence="3">XZYJ18</strain>
    </source>
</reference>
<proteinExistence type="predicted"/>
<keyword evidence="3" id="KW-1185">Reference proteome</keyword>
<name>A0ABV9ZF92_9PSEU</name>
<dbReference type="EMBL" id="JBHSKG010000006">
    <property type="protein sequence ID" value="MFC5139276.1"/>
    <property type="molecule type" value="Genomic_DNA"/>
</dbReference>